<reference evidence="4 5" key="1">
    <citation type="submission" date="2019-06" db="EMBL/GenBank/DDBJ databases">
        <title>Draft genome sequence of Miniimonas arenae KCTC 19750T isolated from sea sand.</title>
        <authorList>
            <person name="Park S.-J."/>
        </authorList>
    </citation>
    <scope>NUCLEOTIDE SEQUENCE [LARGE SCALE GENOMIC DNA]</scope>
    <source>
        <strain evidence="4 5">KCTC 19750</strain>
    </source>
</reference>
<dbReference type="EMBL" id="VENP01000003">
    <property type="protein sequence ID" value="TNU76860.1"/>
    <property type="molecule type" value="Genomic_DNA"/>
</dbReference>
<accession>A0A5C5BGI4</accession>
<dbReference type="AlphaFoldDB" id="A0A5C5BGI4"/>
<dbReference type="Pfam" id="PF21725">
    <property type="entry name" value="T7SS_signal"/>
    <property type="match status" value="1"/>
</dbReference>
<protein>
    <submittedName>
        <fullName evidence="4">Uncharacterized protein</fullName>
    </submittedName>
</protein>
<dbReference type="OrthoDB" id="3261175at2"/>
<gene>
    <name evidence="4" type="ORF">FH969_01830</name>
</gene>
<evidence type="ECO:0000259" key="2">
    <source>
        <dbReference type="Pfam" id="PF15605"/>
    </source>
</evidence>
<proteinExistence type="predicted"/>
<dbReference type="InterPro" id="IPR049082">
    <property type="entry name" value="T7SS_signal"/>
</dbReference>
<dbReference type="InterPro" id="IPR028948">
    <property type="entry name" value="Ntox28"/>
</dbReference>
<evidence type="ECO:0000313" key="5">
    <source>
        <dbReference type="Proteomes" id="UP000313849"/>
    </source>
</evidence>
<sequence>MTELGETTDPVALIPGNVSTMADRVWELRAFSESLESAFTGLSGITTDAGWHGDAADAFRTTYHAQTSRWSDASVAFEDAASAVDSYTNTLQWAQGKARDAIARYAEGDALTDAAITRYNDGVDRYNRDLAEAQRTGGTAPTPLPPFSDPGEAVRAEARETLQGARESLVRAGDTAAASVRAALADAPEEPSWLDKAGDALGDAATWLGERAYDVSAAVVNSVASFGNAMIEHPGETAAFLGGIALMVLGGTGEVGGVALDATGVGALAGVPINIAAAGVIAAGATMTAAATTSLAQHAGSDSRVEVMESRASESGPSTKGERGTPTDRQKEHLTERDLDSARRERAGEVVARKSDGTPWDHVQEVRNAQQGLWNRIAKLKRMLGDSRLSPEARQAAQEELSEASRLFDHSKGYLPWP</sequence>
<name>A0A5C5BGI4_9MICO</name>
<evidence type="ECO:0000256" key="1">
    <source>
        <dbReference type="SAM" id="MobiDB-lite"/>
    </source>
</evidence>
<feature type="domain" description="Bacterial toxin 28" evidence="2">
    <location>
        <begin position="325"/>
        <end position="416"/>
    </location>
</feature>
<comment type="caution">
    <text evidence="4">The sequence shown here is derived from an EMBL/GenBank/DDBJ whole genome shotgun (WGS) entry which is preliminary data.</text>
</comment>
<dbReference type="RefSeq" id="WP_139985710.1">
    <property type="nucleotide sequence ID" value="NZ_VENP01000003.1"/>
</dbReference>
<feature type="region of interest" description="Disordered" evidence="1">
    <location>
        <begin position="387"/>
        <end position="418"/>
    </location>
</feature>
<organism evidence="4 5">
    <name type="scientific">Miniimonas arenae</name>
    <dbReference type="NCBI Taxonomy" id="676201"/>
    <lineage>
        <taxon>Bacteria</taxon>
        <taxon>Bacillati</taxon>
        <taxon>Actinomycetota</taxon>
        <taxon>Actinomycetes</taxon>
        <taxon>Micrococcales</taxon>
        <taxon>Beutenbergiaceae</taxon>
        <taxon>Miniimonas</taxon>
    </lineage>
</organism>
<feature type="region of interest" description="Disordered" evidence="1">
    <location>
        <begin position="300"/>
        <end position="356"/>
    </location>
</feature>
<dbReference type="Proteomes" id="UP000313849">
    <property type="component" value="Unassembled WGS sequence"/>
</dbReference>
<feature type="domain" description="Putative T7SS secretion signal" evidence="3">
    <location>
        <begin position="3"/>
        <end position="191"/>
    </location>
</feature>
<feature type="compositionally biased region" description="Basic and acidic residues" evidence="1">
    <location>
        <begin position="301"/>
        <end position="312"/>
    </location>
</feature>
<dbReference type="Pfam" id="PF15605">
    <property type="entry name" value="Ntox28"/>
    <property type="match status" value="1"/>
</dbReference>
<keyword evidence="5" id="KW-1185">Reference proteome</keyword>
<feature type="compositionally biased region" description="Basic and acidic residues" evidence="1">
    <location>
        <begin position="320"/>
        <end position="356"/>
    </location>
</feature>
<evidence type="ECO:0000313" key="4">
    <source>
        <dbReference type="EMBL" id="TNU76860.1"/>
    </source>
</evidence>
<evidence type="ECO:0000259" key="3">
    <source>
        <dbReference type="Pfam" id="PF21725"/>
    </source>
</evidence>